<keyword evidence="2" id="KW-1185">Reference proteome</keyword>
<name>A0ACD4C306_9BACI</name>
<dbReference type="Proteomes" id="UP001064027">
    <property type="component" value="Chromosome"/>
</dbReference>
<reference evidence="1" key="1">
    <citation type="submission" date="2022-09" db="EMBL/GenBank/DDBJ databases">
        <title>Complete genome sequence of Rossellomorea vietnamensis strain RL-WG62, a newly isolated PGPR with the potential for plant salinity stress alleviation.</title>
        <authorList>
            <person name="Ren L."/>
            <person name="Wang G."/>
            <person name="Hu H."/>
        </authorList>
    </citation>
    <scope>NUCLEOTIDE SEQUENCE</scope>
    <source>
        <strain evidence="1">RL-WG62</strain>
    </source>
</reference>
<organism evidence="1 2">
    <name type="scientific">Rossellomorea vietnamensis</name>
    <dbReference type="NCBI Taxonomy" id="218284"/>
    <lineage>
        <taxon>Bacteria</taxon>
        <taxon>Bacillati</taxon>
        <taxon>Bacillota</taxon>
        <taxon>Bacilli</taxon>
        <taxon>Bacillales</taxon>
        <taxon>Bacillaceae</taxon>
        <taxon>Rossellomorea</taxon>
    </lineage>
</organism>
<evidence type="ECO:0000313" key="1">
    <source>
        <dbReference type="EMBL" id="UXH42746.1"/>
    </source>
</evidence>
<evidence type="ECO:0000313" key="2">
    <source>
        <dbReference type="Proteomes" id="UP001064027"/>
    </source>
</evidence>
<proteinExistence type="predicted"/>
<dbReference type="EMBL" id="CP104558">
    <property type="protein sequence ID" value="UXH42746.1"/>
    <property type="molecule type" value="Genomic_DNA"/>
</dbReference>
<accession>A0ACD4C306</accession>
<gene>
    <name evidence="1" type="ORF">N5C46_13515</name>
</gene>
<sequence length="161" mass="18287">MITLKKMTAFISLNHRERVMLLEAYLLLGWARVLKYFPFSKIAPSLGEFMTESTYLPKEKDIEIIKSVKSSIEIMSKYTFWESQCLVKAIAGMKMLRSRGIESTLYLGTGREEDKLIAHAWLRSGSLYISGAEGMEKFTVVGKFTKKINGKGEKNDSQTEA</sequence>
<protein>
    <submittedName>
        <fullName evidence="1">Lasso peptide biosynthesis B2 protein</fullName>
    </submittedName>
</protein>